<evidence type="ECO:0000313" key="1">
    <source>
        <dbReference type="EMBL" id="SUZ76767.1"/>
    </source>
</evidence>
<proteinExistence type="predicted"/>
<name>A0A381QFC5_9ZZZZ</name>
<sequence length="56" mass="6512">MPAQVSSKKLQFSLFNSYNSSSGLCSRDEVEENFLRNGLFKTMIMKKLFNKEFRNA</sequence>
<protein>
    <submittedName>
        <fullName evidence="1">Uncharacterized protein</fullName>
    </submittedName>
</protein>
<dbReference type="AlphaFoldDB" id="A0A381QFC5"/>
<organism evidence="1">
    <name type="scientific">marine metagenome</name>
    <dbReference type="NCBI Taxonomy" id="408172"/>
    <lineage>
        <taxon>unclassified sequences</taxon>
        <taxon>metagenomes</taxon>
        <taxon>ecological metagenomes</taxon>
    </lineage>
</organism>
<reference evidence="1" key="1">
    <citation type="submission" date="2018-05" db="EMBL/GenBank/DDBJ databases">
        <authorList>
            <person name="Lanie J.A."/>
            <person name="Ng W.-L."/>
            <person name="Kazmierczak K.M."/>
            <person name="Andrzejewski T.M."/>
            <person name="Davidsen T.M."/>
            <person name="Wayne K.J."/>
            <person name="Tettelin H."/>
            <person name="Glass J.I."/>
            <person name="Rusch D."/>
            <person name="Podicherti R."/>
            <person name="Tsui H.-C.T."/>
            <person name="Winkler M.E."/>
        </authorList>
    </citation>
    <scope>NUCLEOTIDE SEQUENCE</scope>
</reference>
<gene>
    <name evidence="1" type="ORF">METZ01_LOCUS29621</name>
</gene>
<accession>A0A381QFC5</accession>
<dbReference type="EMBL" id="UINC01001291">
    <property type="protein sequence ID" value="SUZ76767.1"/>
    <property type="molecule type" value="Genomic_DNA"/>
</dbReference>